<dbReference type="EMBL" id="BAND01000038">
    <property type="protein sequence ID" value="GAJ28798.1"/>
    <property type="molecule type" value="Genomic_DNA"/>
</dbReference>
<dbReference type="InterPro" id="IPR003772">
    <property type="entry name" value="YceD"/>
</dbReference>
<proteinExistence type="predicted"/>
<dbReference type="Proteomes" id="UP000019760">
    <property type="component" value="Unassembled WGS sequence"/>
</dbReference>
<evidence type="ECO:0000313" key="2">
    <source>
        <dbReference type="EMBL" id="GAJ28798.1"/>
    </source>
</evidence>
<feature type="compositionally biased region" description="Basic and acidic residues" evidence="1">
    <location>
        <begin position="156"/>
        <end position="169"/>
    </location>
</feature>
<reference evidence="2 3" key="2">
    <citation type="journal article" date="2014" name="FEMS Microbiol. Lett.">
        <title>Draft genomic DNA sequence of the facultatively methylotrophic bacterium Acidomonas methanolica type strain MB58.</title>
        <authorList>
            <person name="Higashiura N."/>
            <person name="Hadano H."/>
            <person name="Hirakawa H."/>
            <person name="Matsutani M."/>
            <person name="Takabe S."/>
            <person name="Matsushita K."/>
            <person name="Azuma Y."/>
        </authorList>
    </citation>
    <scope>NUCLEOTIDE SEQUENCE [LARGE SCALE GENOMIC DNA]</scope>
    <source>
        <strain evidence="2 3">MB58</strain>
    </source>
</reference>
<accession>A0A023D3R6</accession>
<evidence type="ECO:0000256" key="1">
    <source>
        <dbReference type="SAM" id="MobiDB-lite"/>
    </source>
</evidence>
<dbReference type="Pfam" id="PF02620">
    <property type="entry name" value="YceD"/>
    <property type="match status" value="1"/>
</dbReference>
<reference evidence="3" key="1">
    <citation type="journal article" date="2014" name="FEMS Microbiol. Lett.">
        <title>Draft Genomic DNA Sequence of the Facultatively Methylotrophic Bacterium Acidomonas methanolica type strain MB58.</title>
        <authorList>
            <person name="Higashiura N."/>
            <person name="Hadano H."/>
            <person name="Hirakawa H."/>
            <person name="Matsutani M."/>
            <person name="Takabe S."/>
            <person name="Matsushita K."/>
            <person name="Azuma Y."/>
        </authorList>
    </citation>
    <scope>NUCLEOTIDE SEQUENCE [LARGE SCALE GENOMIC DNA]</scope>
    <source>
        <strain evidence="3">MB58</strain>
    </source>
</reference>
<organism evidence="2 3">
    <name type="scientific">Acidomonas methanolica NBRC 104435</name>
    <dbReference type="NCBI Taxonomy" id="1231351"/>
    <lineage>
        <taxon>Bacteria</taxon>
        <taxon>Pseudomonadati</taxon>
        <taxon>Pseudomonadota</taxon>
        <taxon>Alphaproteobacteria</taxon>
        <taxon>Acetobacterales</taxon>
        <taxon>Acetobacteraceae</taxon>
        <taxon>Acidomonas</taxon>
    </lineage>
</organism>
<dbReference type="OrthoDB" id="8443793at2"/>
<comment type="caution">
    <text evidence="2">The sequence shown here is derived from an EMBL/GenBank/DDBJ whole genome shotgun (WGS) entry which is preliminary data.</text>
</comment>
<feature type="region of interest" description="Disordered" evidence="1">
    <location>
        <begin position="147"/>
        <end position="184"/>
    </location>
</feature>
<dbReference type="RefSeq" id="WP_042057786.1">
    <property type="nucleotide sequence ID" value="NZ_BAND01000038.1"/>
</dbReference>
<gene>
    <name evidence="2" type="ORF">Amme_038_047</name>
</gene>
<protein>
    <recommendedName>
        <fullName evidence="4">DUF177 domain-containing protein</fullName>
    </recommendedName>
</protein>
<name>A0A023D3R6_ACIMT</name>
<evidence type="ECO:0008006" key="4">
    <source>
        <dbReference type="Google" id="ProtNLM"/>
    </source>
</evidence>
<sequence length="184" mass="20203">MALTEAGHAEFSRRMPLSRLTRDGTTETVEARPAECAALARRFGLPEIASLVCRYRLTAGEEGAVLAEGWLTARVTLDCVVTAEPFEDVVSEAFTLRFVPMRRFREEAALEIEAVDEVPYEGREIDLGEATAEQFALALPPFPRAPGAFLDEAVDEAPRDESGEPEDSRPNPFAALAHLRGKEN</sequence>
<evidence type="ECO:0000313" key="3">
    <source>
        <dbReference type="Proteomes" id="UP000019760"/>
    </source>
</evidence>
<keyword evidence="3" id="KW-1185">Reference proteome</keyword>
<dbReference type="AlphaFoldDB" id="A0A023D3R6"/>